<accession>A0ABZ2RPC6</accession>
<dbReference type="Proteomes" id="UP001460679">
    <property type="component" value="Chromosome"/>
</dbReference>
<protein>
    <submittedName>
        <fullName evidence="3">NUDIX domain-containing protein</fullName>
    </submittedName>
</protein>
<dbReference type="InterPro" id="IPR015797">
    <property type="entry name" value="NUDIX_hydrolase-like_dom_sf"/>
</dbReference>
<proteinExistence type="predicted"/>
<gene>
    <name evidence="3" type="ORF">WG616_03100</name>
</gene>
<evidence type="ECO:0000259" key="2">
    <source>
        <dbReference type="PROSITE" id="PS51462"/>
    </source>
</evidence>
<dbReference type="RefSeq" id="WP_205499435.1">
    <property type="nucleotide sequence ID" value="NZ_CP148066.1"/>
</dbReference>
<evidence type="ECO:0000256" key="1">
    <source>
        <dbReference type="ARBA" id="ARBA00022801"/>
    </source>
</evidence>
<name>A0ABZ2RPC6_9BACT</name>
<keyword evidence="4" id="KW-1185">Reference proteome</keyword>
<organism evidence="3 4">
    <name type="scientific">[Mycoplasma] gypis</name>
    <dbReference type="NCBI Taxonomy" id="92404"/>
    <lineage>
        <taxon>Bacteria</taxon>
        <taxon>Bacillati</taxon>
        <taxon>Mycoplasmatota</taxon>
        <taxon>Mycoplasmoidales</taxon>
        <taxon>Metamycoplasmataceae</taxon>
        <taxon>Metamycoplasma</taxon>
    </lineage>
</organism>
<feature type="domain" description="Nudix hydrolase" evidence="2">
    <location>
        <begin position="29"/>
        <end position="173"/>
    </location>
</feature>
<keyword evidence="1" id="KW-0378">Hydrolase</keyword>
<dbReference type="Gene3D" id="3.90.79.10">
    <property type="entry name" value="Nucleoside Triphosphate Pyrophosphohydrolase"/>
    <property type="match status" value="1"/>
</dbReference>
<sequence>MKKEKKLLYYNKWISLYETSKGFVYAQRKGVDSVAVLCFRKNVSGQREFLIRYQPIPEVKEKQKWTDCFPCPITGSCEDNEDRLQTAIRETKEEGGFEVTPENLIKEFRFLASTQSNEVVYSYIFDVTGLEQGAAPGDGTIFEQISYNKWHSEAELKEILKQTPVLTSLINLYYKLDEE</sequence>
<dbReference type="PROSITE" id="PS00893">
    <property type="entry name" value="NUDIX_BOX"/>
    <property type="match status" value="1"/>
</dbReference>
<evidence type="ECO:0000313" key="4">
    <source>
        <dbReference type="Proteomes" id="UP001460679"/>
    </source>
</evidence>
<dbReference type="Pfam" id="PF00293">
    <property type="entry name" value="NUDIX"/>
    <property type="match status" value="1"/>
</dbReference>
<reference evidence="3" key="1">
    <citation type="submission" date="2024-03" db="EMBL/GenBank/DDBJ databases">
        <title>Complete genome sequence of Mycoplasma gypis type strain B1/T1.</title>
        <authorList>
            <person name="Spergser J."/>
        </authorList>
    </citation>
    <scope>NUCLEOTIDE SEQUENCE [LARGE SCALE GENOMIC DNA]</scope>
    <source>
        <strain evidence="3">B1/T1</strain>
    </source>
</reference>
<dbReference type="PROSITE" id="PS51462">
    <property type="entry name" value="NUDIX"/>
    <property type="match status" value="1"/>
</dbReference>
<dbReference type="EMBL" id="CP148066">
    <property type="protein sequence ID" value="WXL28327.1"/>
    <property type="molecule type" value="Genomic_DNA"/>
</dbReference>
<evidence type="ECO:0000313" key="3">
    <source>
        <dbReference type="EMBL" id="WXL28327.1"/>
    </source>
</evidence>
<dbReference type="SUPFAM" id="SSF55811">
    <property type="entry name" value="Nudix"/>
    <property type="match status" value="1"/>
</dbReference>
<dbReference type="InterPro" id="IPR020084">
    <property type="entry name" value="NUDIX_hydrolase_CS"/>
</dbReference>
<dbReference type="InterPro" id="IPR000086">
    <property type="entry name" value="NUDIX_hydrolase_dom"/>
</dbReference>